<dbReference type="RefSeq" id="WP_111524770.1">
    <property type="nucleotide sequence ID" value="NZ_CP032364.1"/>
</dbReference>
<gene>
    <name evidence="1" type="ORF">D4A81_10005</name>
</gene>
<keyword evidence="2" id="KW-1185">Reference proteome</keyword>
<dbReference type="EMBL" id="CP032364">
    <property type="protein sequence ID" value="AYB00241.1"/>
    <property type="molecule type" value="Genomic_DNA"/>
</dbReference>
<evidence type="ECO:0000313" key="1">
    <source>
        <dbReference type="EMBL" id="AYB00241.1"/>
    </source>
</evidence>
<dbReference type="KEGG" id="lua:D4A81_10005"/>
<organism evidence="1 2">
    <name type="scientific">Lachnoanaerobaculum umeaense</name>
    <dbReference type="NCBI Taxonomy" id="617123"/>
    <lineage>
        <taxon>Bacteria</taxon>
        <taxon>Bacillati</taxon>
        <taxon>Bacillota</taxon>
        <taxon>Clostridia</taxon>
        <taxon>Lachnospirales</taxon>
        <taxon>Lachnospiraceae</taxon>
        <taxon>Lachnoanaerobaculum</taxon>
    </lineage>
</organism>
<protein>
    <submittedName>
        <fullName evidence="1">Uncharacterized protein</fullName>
    </submittedName>
</protein>
<proteinExistence type="predicted"/>
<accession>A0A385Q1I7</accession>
<evidence type="ECO:0000313" key="2">
    <source>
        <dbReference type="Proteomes" id="UP000265562"/>
    </source>
</evidence>
<dbReference type="OrthoDB" id="2063024at2"/>
<sequence>MRSGNENRISVEQAAKLLGASPQFIRIGLQQGMLDFGMAVKMSRQWTYVITKQKFEEATGIKVK</sequence>
<reference evidence="1 2" key="1">
    <citation type="submission" date="2018-09" db="EMBL/GenBank/DDBJ databases">
        <title>Genome sequencing of Lachnoanaerobaculum umeaense DSM 23576.</title>
        <authorList>
            <person name="Kook J.-K."/>
            <person name="Park S.-N."/>
            <person name="Lim Y.K."/>
        </authorList>
    </citation>
    <scope>NUCLEOTIDE SEQUENCE [LARGE SCALE GENOMIC DNA]</scope>
    <source>
        <strain evidence="2">DSM 23576 \ CCUG 58757</strain>
    </source>
</reference>
<dbReference type="Proteomes" id="UP000265562">
    <property type="component" value="Chromosome"/>
</dbReference>
<name>A0A385Q1I7_9FIRM</name>
<dbReference type="AlphaFoldDB" id="A0A385Q1I7"/>